<sequence>MDKVEVLNAFFASVFTGKVPEDWKKANDTPVFEKGKKEDLGNYRLVSLTCIPRKMMEKIILETEGHEGAWTECTLSKFADDTELGGVVDRPYGCFAIQRDLDRLENWPEKNLMKFRKWECEVLHLGRTLPQFWAPQYKKGMDLLEQVQQRATKMIKGLERLPYDERLRELGLFSLEKRRLRDHDADIRDWVGHRFDCDFTGICGWPGSNPHTGSTAGYQGEELSNSLSTSPPFSCQWFRFFEI</sequence>
<dbReference type="OrthoDB" id="419189at2759"/>
<dbReference type="PANTHER" id="PTHR33332">
    <property type="entry name" value="REVERSE TRANSCRIPTASE DOMAIN-CONTAINING PROTEIN"/>
    <property type="match status" value="1"/>
</dbReference>
<evidence type="ECO:0000313" key="2">
    <source>
        <dbReference type="Proteomes" id="UP000233556"/>
    </source>
</evidence>
<keyword evidence="1" id="KW-0695">RNA-directed DNA polymerase</keyword>
<protein>
    <submittedName>
        <fullName evidence="1">Rna-directed dna polymerase from mobile element jockey-like</fullName>
    </submittedName>
</protein>
<dbReference type="EMBL" id="KZ509435">
    <property type="protein sequence ID" value="PKU34079.1"/>
    <property type="molecule type" value="Genomic_DNA"/>
</dbReference>
<organism evidence="1 2">
    <name type="scientific">Limosa lapponica baueri</name>
    <dbReference type="NCBI Taxonomy" id="1758121"/>
    <lineage>
        <taxon>Eukaryota</taxon>
        <taxon>Metazoa</taxon>
        <taxon>Chordata</taxon>
        <taxon>Craniata</taxon>
        <taxon>Vertebrata</taxon>
        <taxon>Euteleostomi</taxon>
        <taxon>Archelosauria</taxon>
        <taxon>Archosauria</taxon>
        <taxon>Dinosauria</taxon>
        <taxon>Saurischia</taxon>
        <taxon>Theropoda</taxon>
        <taxon>Coelurosauria</taxon>
        <taxon>Aves</taxon>
        <taxon>Neognathae</taxon>
        <taxon>Neoaves</taxon>
        <taxon>Charadriiformes</taxon>
        <taxon>Scolopacidae</taxon>
        <taxon>Limosa</taxon>
    </lineage>
</organism>
<reference evidence="2" key="2">
    <citation type="submission" date="2017-12" db="EMBL/GenBank/DDBJ databases">
        <title>Genome sequence of the Bar-tailed Godwit (Limosa lapponica baueri).</title>
        <authorList>
            <person name="Lima N.C.B."/>
            <person name="Parody-Merino A.M."/>
            <person name="Battley P.F."/>
            <person name="Fidler A.E."/>
            <person name="Prosdocimi F."/>
        </authorList>
    </citation>
    <scope>NUCLEOTIDE SEQUENCE [LARGE SCALE GENOMIC DNA]</scope>
</reference>
<accession>A0A2I0TJV0</accession>
<name>A0A2I0TJV0_LIMLA</name>
<reference evidence="2" key="1">
    <citation type="submission" date="2017-11" db="EMBL/GenBank/DDBJ databases">
        <authorList>
            <person name="Lima N.C."/>
            <person name="Parody-Merino A.M."/>
            <person name="Battley P.F."/>
            <person name="Fidler A.E."/>
            <person name="Prosdocimi F."/>
        </authorList>
    </citation>
    <scope>NUCLEOTIDE SEQUENCE [LARGE SCALE GENOMIC DNA]</scope>
</reference>
<evidence type="ECO:0000313" key="1">
    <source>
        <dbReference type="EMBL" id="PKU34079.1"/>
    </source>
</evidence>
<gene>
    <name evidence="1" type="ORF">llap_15617</name>
</gene>
<keyword evidence="1" id="KW-0548">Nucleotidyltransferase</keyword>
<dbReference type="GO" id="GO:0003964">
    <property type="term" value="F:RNA-directed DNA polymerase activity"/>
    <property type="evidence" value="ECO:0007669"/>
    <property type="project" value="UniProtKB-KW"/>
</dbReference>
<proteinExistence type="predicted"/>
<keyword evidence="2" id="KW-1185">Reference proteome</keyword>
<dbReference type="AlphaFoldDB" id="A0A2I0TJV0"/>
<keyword evidence="1" id="KW-0808">Transferase</keyword>
<dbReference type="Proteomes" id="UP000233556">
    <property type="component" value="Unassembled WGS sequence"/>
</dbReference>